<accession>A0A9D0Z195</accession>
<dbReference type="Gene3D" id="3.40.50.2300">
    <property type="match status" value="1"/>
</dbReference>
<dbReference type="SUPFAM" id="SSF47226">
    <property type="entry name" value="Histidine-containing phosphotransfer domain, HPT domain"/>
    <property type="match status" value="1"/>
</dbReference>
<dbReference type="PANTHER" id="PTHR44591">
    <property type="entry name" value="STRESS RESPONSE REGULATOR PROTEIN 1"/>
    <property type="match status" value="1"/>
</dbReference>
<evidence type="ECO:0000259" key="4">
    <source>
        <dbReference type="PROSITE" id="PS50110"/>
    </source>
</evidence>
<feature type="domain" description="HPt" evidence="5">
    <location>
        <begin position="23"/>
        <end position="116"/>
    </location>
</feature>
<name>A0A9D0Z195_9FIRM</name>
<evidence type="ECO:0000313" key="7">
    <source>
        <dbReference type="Proteomes" id="UP000886725"/>
    </source>
</evidence>
<dbReference type="PANTHER" id="PTHR44591:SF3">
    <property type="entry name" value="RESPONSE REGULATORY DOMAIN-CONTAINING PROTEIN"/>
    <property type="match status" value="1"/>
</dbReference>
<dbReference type="InterPro" id="IPR050595">
    <property type="entry name" value="Bact_response_regulator"/>
</dbReference>
<feature type="domain" description="Response regulatory" evidence="4">
    <location>
        <begin position="140"/>
        <end position="258"/>
    </location>
</feature>
<dbReference type="Pfam" id="PF01627">
    <property type="entry name" value="Hpt"/>
    <property type="match status" value="1"/>
</dbReference>
<sequence>MKDVNLLVNNGVNVNKALELFGDMATYDDTLVTFLNDAENKLKQIDDYKEKADMANYAILVHSLKSDAKYFGFDKLAELAYDHEMKSKANDFYYVSDHFDELMTEAKRIVNLVRKYLGKEPVELLDDDDNGSGTGSKNQTILVVDDSAIIVNFVKKIFDNQYNVLIANDGAQALNIVKNTPSSQMACMLLDLNMPNVNGFEVLDYFKNNDLFKKVPVSIITGEGSKDIIEKAFTYPIVDVLMKPFNELNVESIVNKTISFKSE</sequence>
<dbReference type="PROSITE" id="PS50110">
    <property type="entry name" value="RESPONSE_REGULATORY"/>
    <property type="match status" value="1"/>
</dbReference>
<organism evidence="6 7">
    <name type="scientific">Candidatus Faecenecus gallistercoris</name>
    <dbReference type="NCBI Taxonomy" id="2840793"/>
    <lineage>
        <taxon>Bacteria</taxon>
        <taxon>Bacillati</taxon>
        <taxon>Bacillota</taxon>
        <taxon>Bacillota incertae sedis</taxon>
        <taxon>Candidatus Faecenecus</taxon>
    </lineage>
</organism>
<dbReference type="Pfam" id="PF00072">
    <property type="entry name" value="Response_reg"/>
    <property type="match status" value="1"/>
</dbReference>
<dbReference type="GO" id="GO:0000160">
    <property type="term" value="P:phosphorelay signal transduction system"/>
    <property type="evidence" value="ECO:0007669"/>
    <property type="project" value="InterPro"/>
</dbReference>
<dbReference type="InterPro" id="IPR001789">
    <property type="entry name" value="Sig_transdc_resp-reg_receiver"/>
</dbReference>
<reference evidence="6" key="2">
    <citation type="journal article" date="2021" name="PeerJ">
        <title>Extensive microbial diversity within the chicken gut microbiome revealed by metagenomics and culture.</title>
        <authorList>
            <person name="Gilroy R."/>
            <person name="Ravi A."/>
            <person name="Getino M."/>
            <person name="Pursley I."/>
            <person name="Horton D.L."/>
            <person name="Alikhan N.F."/>
            <person name="Baker D."/>
            <person name="Gharbi K."/>
            <person name="Hall N."/>
            <person name="Watson M."/>
            <person name="Adriaenssens E.M."/>
            <person name="Foster-Nyarko E."/>
            <person name="Jarju S."/>
            <person name="Secka A."/>
            <person name="Antonio M."/>
            <person name="Oren A."/>
            <person name="Chaudhuri R.R."/>
            <person name="La Ragione R."/>
            <person name="Hildebrand F."/>
            <person name="Pallen M.J."/>
        </authorList>
    </citation>
    <scope>NUCLEOTIDE SEQUENCE</scope>
    <source>
        <strain evidence="6">CHK165-10780</strain>
    </source>
</reference>
<dbReference type="AlphaFoldDB" id="A0A9D0Z195"/>
<dbReference type="Proteomes" id="UP000886725">
    <property type="component" value="Unassembled WGS sequence"/>
</dbReference>
<dbReference type="EMBL" id="DVFU01000052">
    <property type="protein sequence ID" value="HIQ64620.1"/>
    <property type="molecule type" value="Genomic_DNA"/>
</dbReference>
<dbReference type="CDD" id="cd00156">
    <property type="entry name" value="REC"/>
    <property type="match status" value="1"/>
</dbReference>
<feature type="modified residue" description="4-aspartylphosphate" evidence="3">
    <location>
        <position position="191"/>
    </location>
</feature>
<proteinExistence type="predicted"/>
<keyword evidence="1 3" id="KW-0597">Phosphoprotein</keyword>
<dbReference type="InterPro" id="IPR008207">
    <property type="entry name" value="Sig_transdc_His_kin_Hpt_dom"/>
</dbReference>
<comment type="caution">
    <text evidence="6">The sequence shown here is derived from an EMBL/GenBank/DDBJ whole genome shotgun (WGS) entry which is preliminary data.</text>
</comment>
<feature type="modified residue" description="Phosphohistidine" evidence="2">
    <location>
        <position position="62"/>
    </location>
</feature>
<evidence type="ECO:0000259" key="5">
    <source>
        <dbReference type="PROSITE" id="PS50894"/>
    </source>
</evidence>
<dbReference type="Gene3D" id="1.20.120.160">
    <property type="entry name" value="HPT domain"/>
    <property type="match status" value="1"/>
</dbReference>
<evidence type="ECO:0000256" key="2">
    <source>
        <dbReference type="PROSITE-ProRule" id="PRU00110"/>
    </source>
</evidence>
<dbReference type="PROSITE" id="PS50894">
    <property type="entry name" value="HPT"/>
    <property type="match status" value="1"/>
</dbReference>
<dbReference type="InterPro" id="IPR036641">
    <property type="entry name" value="HPT_dom_sf"/>
</dbReference>
<evidence type="ECO:0000256" key="1">
    <source>
        <dbReference type="ARBA" id="ARBA00022553"/>
    </source>
</evidence>
<reference evidence="6" key="1">
    <citation type="submission" date="2020-10" db="EMBL/GenBank/DDBJ databases">
        <authorList>
            <person name="Gilroy R."/>
        </authorList>
    </citation>
    <scope>NUCLEOTIDE SEQUENCE</scope>
    <source>
        <strain evidence="6">CHK165-10780</strain>
    </source>
</reference>
<dbReference type="InterPro" id="IPR011006">
    <property type="entry name" value="CheY-like_superfamily"/>
</dbReference>
<gene>
    <name evidence="6" type="ORF">IAC85_02660</name>
</gene>
<evidence type="ECO:0000256" key="3">
    <source>
        <dbReference type="PROSITE-ProRule" id="PRU00169"/>
    </source>
</evidence>
<evidence type="ECO:0000313" key="6">
    <source>
        <dbReference type="EMBL" id="HIQ64620.1"/>
    </source>
</evidence>
<dbReference type="SMART" id="SM00448">
    <property type="entry name" value="REC"/>
    <property type="match status" value="1"/>
</dbReference>
<dbReference type="SUPFAM" id="SSF52172">
    <property type="entry name" value="CheY-like"/>
    <property type="match status" value="1"/>
</dbReference>
<protein>
    <submittedName>
        <fullName evidence="6">Response regulator</fullName>
    </submittedName>
</protein>